<dbReference type="CDD" id="cd00082">
    <property type="entry name" value="HisKA"/>
    <property type="match status" value="1"/>
</dbReference>
<keyword evidence="4" id="KW-1133">Transmembrane helix</keyword>
<feature type="transmembrane region" description="Helical" evidence="4">
    <location>
        <begin position="78"/>
        <end position="95"/>
    </location>
</feature>
<keyword evidence="6" id="KW-0808">Transferase</keyword>
<dbReference type="EC" id="2.7.13.3" evidence="2"/>
<feature type="transmembrane region" description="Helical" evidence="4">
    <location>
        <begin position="26"/>
        <end position="48"/>
    </location>
</feature>
<organism evidence="6 7">
    <name type="scientific">Hymenobacter arizonensis</name>
    <name type="common">Siccationidurans arizonensis</name>
    <dbReference type="NCBI Taxonomy" id="1227077"/>
    <lineage>
        <taxon>Bacteria</taxon>
        <taxon>Pseudomonadati</taxon>
        <taxon>Bacteroidota</taxon>
        <taxon>Cytophagia</taxon>
        <taxon>Cytophagales</taxon>
        <taxon>Hymenobacteraceae</taxon>
        <taxon>Hymenobacter</taxon>
    </lineage>
</organism>
<dbReference type="Proteomes" id="UP000199029">
    <property type="component" value="Unassembled WGS sequence"/>
</dbReference>
<dbReference type="PANTHER" id="PTHR43065">
    <property type="entry name" value="SENSOR HISTIDINE KINASE"/>
    <property type="match status" value="1"/>
</dbReference>
<name>A0A1I5WUQ8_HYMAR</name>
<reference evidence="7" key="1">
    <citation type="submission" date="2016-10" db="EMBL/GenBank/DDBJ databases">
        <authorList>
            <person name="Varghese N."/>
            <person name="Submissions S."/>
        </authorList>
    </citation>
    <scope>NUCLEOTIDE SEQUENCE [LARGE SCALE GENOMIC DNA]</scope>
    <source>
        <strain evidence="7">OR362-8,ATCC BAA-1266,JCM 13504</strain>
    </source>
</reference>
<sequence length="476" mass="51978">MFANITDYFIPTDFAGSLDLRRRVRIIINTMLLTSLFSLNFMVLCWWANLMPGFYVLLFGVVSFVLLPFGYRAGWFSHVALGYWFLFIGYLTVVVNSVYQGGYYAATTWWLGLCGVMGSFLLGRRAGLVFFGLGLATAVTLWLLEQQHYVFPNLVPADKAQFWHLDILAGLMLILLVVALVFDNINNTTMRVISAQNDLLSERTAQLEQSLADLRATQAHLVQKEKMAFLGELTAGIAHELQNPLNFMKNFAEVSTGLVDDMGGTRPGSAGLEGEILAGLKQNLHEISQHGQRATAIIKGMLEHSRAGTGQRVPTSLNALVEDSLRLAYQGLRTKDRDFSAHLTPTLDPALPLVAVVPQDLGRALINLLTNAFYAVRQRQQAGEAGYRPEVRVHTSAGPGGVEIRITDNGPGMSAAVQAKIFQPFFTTKPTGEGTGLGLSLSHDIIAQGHGGTLHVESQEGQGTTFRVGLPLNGLS</sequence>
<dbReference type="GO" id="GO:0000155">
    <property type="term" value="F:phosphorelay sensor kinase activity"/>
    <property type="evidence" value="ECO:0007669"/>
    <property type="project" value="InterPro"/>
</dbReference>
<evidence type="ECO:0000313" key="7">
    <source>
        <dbReference type="Proteomes" id="UP000199029"/>
    </source>
</evidence>
<dbReference type="InterPro" id="IPR004358">
    <property type="entry name" value="Sig_transdc_His_kin-like_C"/>
</dbReference>
<evidence type="ECO:0000259" key="5">
    <source>
        <dbReference type="PROSITE" id="PS50109"/>
    </source>
</evidence>
<comment type="catalytic activity">
    <reaction evidence="1">
        <text>ATP + protein L-histidine = ADP + protein N-phospho-L-histidine.</text>
        <dbReference type="EC" id="2.7.13.3"/>
    </reaction>
</comment>
<dbReference type="InterPro" id="IPR036890">
    <property type="entry name" value="HATPase_C_sf"/>
</dbReference>
<dbReference type="SMART" id="SM00387">
    <property type="entry name" value="HATPase_c"/>
    <property type="match status" value="1"/>
</dbReference>
<protein>
    <recommendedName>
        <fullName evidence="2">histidine kinase</fullName>
        <ecNumber evidence="2">2.7.13.3</ecNumber>
    </recommendedName>
</protein>
<dbReference type="Gene3D" id="1.10.287.130">
    <property type="match status" value="1"/>
</dbReference>
<dbReference type="SMART" id="SM00388">
    <property type="entry name" value="HisKA"/>
    <property type="match status" value="1"/>
</dbReference>
<dbReference type="InterPro" id="IPR036097">
    <property type="entry name" value="HisK_dim/P_sf"/>
</dbReference>
<dbReference type="SUPFAM" id="SSF47384">
    <property type="entry name" value="Homodimeric domain of signal transducing histidine kinase"/>
    <property type="match status" value="1"/>
</dbReference>
<feature type="domain" description="Histidine kinase" evidence="5">
    <location>
        <begin position="236"/>
        <end position="474"/>
    </location>
</feature>
<dbReference type="PROSITE" id="PS50109">
    <property type="entry name" value="HIS_KIN"/>
    <property type="match status" value="1"/>
</dbReference>
<dbReference type="Gene3D" id="3.30.565.10">
    <property type="entry name" value="Histidine kinase-like ATPase, C-terminal domain"/>
    <property type="match status" value="1"/>
</dbReference>
<dbReference type="PRINTS" id="PR00344">
    <property type="entry name" value="BCTRLSENSOR"/>
</dbReference>
<keyword evidence="4" id="KW-0472">Membrane</keyword>
<dbReference type="InterPro" id="IPR003594">
    <property type="entry name" value="HATPase_dom"/>
</dbReference>
<evidence type="ECO:0000256" key="2">
    <source>
        <dbReference type="ARBA" id="ARBA00012438"/>
    </source>
</evidence>
<dbReference type="STRING" id="1227077.SAMN04515668_1496"/>
<dbReference type="EMBL" id="FOXS01000002">
    <property type="protein sequence ID" value="SFQ23351.1"/>
    <property type="molecule type" value="Genomic_DNA"/>
</dbReference>
<evidence type="ECO:0000256" key="3">
    <source>
        <dbReference type="ARBA" id="ARBA00022553"/>
    </source>
</evidence>
<evidence type="ECO:0000256" key="1">
    <source>
        <dbReference type="ARBA" id="ARBA00000085"/>
    </source>
</evidence>
<proteinExistence type="predicted"/>
<accession>A0A1I5WUQ8</accession>
<feature type="transmembrane region" description="Helical" evidence="4">
    <location>
        <begin position="128"/>
        <end position="144"/>
    </location>
</feature>
<feature type="transmembrane region" description="Helical" evidence="4">
    <location>
        <begin position="54"/>
        <end position="71"/>
    </location>
</feature>
<evidence type="ECO:0000256" key="4">
    <source>
        <dbReference type="SAM" id="Phobius"/>
    </source>
</evidence>
<feature type="transmembrane region" description="Helical" evidence="4">
    <location>
        <begin position="101"/>
        <end position="121"/>
    </location>
</feature>
<dbReference type="InterPro" id="IPR003661">
    <property type="entry name" value="HisK_dim/P_dom"/>
</dbReference>
<dbReference type="SUPFAM" id="SSF55874">
    <property type="entry name" value="ATPase domain of HSP90 chaperone/DNA topoisomerase II/histidine kinase"/>
    <property type="match status" value="1"/>
</dbReference>
<dbReference type="AlphaFoldDB" id="A0A1I5WUQ8"/>
<dbReference type="RefSeq" id="WP_234795016.1">
    <property type="nucleotide sequence ID" value="NZ_FOXS01000002.1"/>
</dbReference>
<keyword evidence="6" id="KW-0418">Kinase</keyword>
<dbReference type="Pfam" id="PF00512">
    <property type="entry name" value="HisKA"/>
    <property type="match status" value="1"/>
</dbReference>
<keyword evidence="4" id="KW-0812">Transmembrane</keyword>
<dbReference type="InterPro" id="IPR005467">
    <property type="entry name" value="His_kinase_dom"/>
</dbReference>
<dbReference type="Pfam" id="PF02518">
    <property type="entry name" value="HATPase_c"/>
    <property type="match status" value="1"/>
</dbReference>
<gene>
    <name evidence="6" type="ORF">SAMN04515668_1496</name>
</gene>
<evidence type="ECO:0000313" key="6">
    <source>
        <dbReference type="EMBL" id="SFQ23351.1"/>
    </source>
</evidence>
<keyword evidence="3" id="KW-0597">Phosphoprotein</keyword>
<feature type="transmembrane region" description="Helical" evidence="4">
    <location>
        <begin position="164"/>
        <end position="182"/>
    </location>
</feature>
<dbReference type="PANTHER" id="PTHR43065:SF42">
    <property type="entry name" value="TWO-COMPONENT SENSOR PPRA"/>
    <property type="match status" value="1"/>
</dbReference>
<keyword evidence="7" id="KW-1185">Reference proteome</keyword>